<evidence type="ECO:0000313" key="2">
    <source>
        <dbReference type="EMBL" id="THU82233.1"/>
    </source>
</evidence>
<proteinExistence type="predicted"/>
<keyword evidence="3" id="KW-1185">Reference proteome</keyword>
<feature type="compositionally biased region" description="Low complexity" evidence="1">
    <location>
        <begin position="202"/>
        <end position="217"/>
    </location>
</feature>
<sequence>MSEETLSSTDGAFVSYGERRVRDGIYDAIIDMELAMGPDGLGQIEPHVTLPLAATFLDNMAFVGPDSKPFPVQLLGEFAPGTNVEPTGTHNAPKGELRPINDKSRVKWNWSLQCPDGAPDIIRDLFHNQVTTLHNAIDPEHASPTTKTWATRFMRDEQPDLIHMGTERIYKVPKYSRAPVSTPNVKMVKKPLFAIKPPGEPTSPTGSTSSTLSSDGGYQSPVANRKAGDLLNPSVLTGYGGGWFDHTSATRLVQLDIRDPNGDLIHPQDWWKWIVEGNLVFATAEMHLYDIDNRKTHSLVMKSLQILDRSDAVPVMPQQRIWDPQVNVVAKQDTPPPSSQSPSKYSPGSVRLPCGKSKGKKRALSEEAGPIPKTKIPKKNANKK</sequence>
<dbReference type="Proteomes" id="UP000297245">
    <property type="component" value="Unassembled WGS sequence"/>
</dbReference>
<dbReference type="AlphaFoldDB" id="A0A4S8L1T9"/>
<feature type="region of interest" description="Disordered" evidence="1">
    <location>
        <begin position="330"/>
        <end position="384"/>
    </location>
</feature>
<accession>A0A4S8L1T9</accession>
<dbReference type="OrthoDB" id="3060725at2759"/>
<protein>
    <submittedName>
        <fullName evidence="2">Uncharacterized protein</fullName>
    </submittedName>
</protein>
<feature type="compositionally biased region" description="Basic residues" evidence="1">
    <location>
        <begin position="375"/>
        <end position="384"/>
    </location>
</feature>
<organism evidence="2 3">
    <name type="scientific">Dendrothele bispora (strain CBS 962.96)</name>
    <dbReference type="NCBI Taxonomy" id="1314807"/>
    <lineage>
        <taxon>Eukaryota</taxon>
        <taxon>Fungi</taxon>
        <taxon>Dikarya</taxon>
        <taxon>Basidiomycota</taxon>
        <taxon>Agaricomycotina</taxon>
        <taxon>Agaricomycetes</taxon>
        <taxon>Agaricomycetidae</taxon>
        <taxon>Agaricales</taxon>
        <taxon>Agaricales incertae sedis</taxon>
        <taxon>Dendrothele</taxon>
    </lineage>
</organism>
<feature type="region of interest" description="Disordered" evidence="1">
    <location>
        <begin position="195"/>
        <end position="225"/>
    </location>
</feature>
<name>A0A4S8L1T9_DENBC</name>
<dbReference type="EMBL" id="ML179748">
    <property type="protein sequence ID" value="THU82233.1"/>
    <property type="molecule type" value="Genomic_DNA"/>
</dbReference>
<reference evidence="2 3" key="1">
    <citation type="journal article" date="2019" name="Nat. Ecol. Evol.">
        <title>Megaphylogeny resolves global patterns of mushroom evolution.</title>
        <authorList>
            <person name="Varga T."/>
            <person name="Krizsan K."/>
            <person name="Foldi C."/>
            <person name="Dima B."/>
            <person name="Sanchez-Garcia M."/>
            <person name="Sanchez-Ramirez S."/>
            <person name="Szollosi G.J."/>
            <person name="Szarkandi J.G."/>
            <person name="Papp V."/>
            <person name="Albert L."/>
            <person name="Andreopoulos W."/>
            <person name="Angelini C."/>
            <person name="Antonin V."/>
            <person name="Barry K.W."/>
            <person name="Bougher N.L."/>
            <person name="Buchanan P."/>
            <person name="Buyck B."/>
            <person name="Bense V."/>
            <person name="Catcheside P."/>
            <person name="Chovatia M."/>
            <person name="Cooper J."/>
            <person name="Damon W."/>
            <person name="Desjardin D."/>
            <person name="Finy P."/>
            <person name="Geml J."/>
            <person name="Haridas S."/>
            <person name="Hughes K."/>
            <person name="Justo A."/>
            <person name="Karasinski D."/>
            <person name="Kautmanova I."/>
            <person name="Kiss B."/>
            <person name="Kocsube S."/>
            <person name="Kotiranta H."/>
            <person name="LaButti K.M."/>
            <person name="Lechner B.E."/>
            <person name="Liimatainen K."/>
            <person name="Lipzen A."/>
            <person name="Lukacs Z."/>
            <person name="Mihaltcheva S."/>
            <person name="Morgado L.N."/>
            <person name="Niskanen T."/>
            <person name="Noordeloos M.E."/>
            <person name="Ohm R.A."/>
            <person name="Ortiz-Santana B."/>
            <person name="Ovrebo C."/>
            <person name="Racz N."/>
            <person name="Riley R."/>
            <person name="Savchenko A."/>
            <person name="Shiryaev A."/>
            <person name="Soop K."/>
            <person name="Spirin V."/>
            <person name="Szebenyi C."/>
            <person name="Tomsovsky M."/>
            <person name="Tulloss R.E."/>
            <person name="Uehling J."/>
            <person name="Grigoriev I.V."/>
            <person name="Vagvolgyi C."/>
            <person name="Papp T."/>
            <person name="Martin F.M."/>
            <person name="Miettinen O."/>
            <person name="Hibbett D.S."/>
            <person name="Nagy L.G."/>
        </authorList>
    </citation>
    <scope>NUCLEOTIDE SEQUENCE [LARGE SCALE GENOMIC DNA]</scope>
    <source>
        <strain evidence="2 3">CBS 962.96</strain>
    </source>
</reference>
<evidence type="ECO:0000313" key="3">
    <source>
        <dbReference type="Proteomes" id="UP000297245"/>
    </source>
</evidence>
<evidence type="ECO:0000256" key="1">
    <source>
        <dbReference type="SAM" id="MobiDB-lite"/>
    </source>
</evidence>
<gene>
    <name evidence="2" type="ORF">K435DRAFT_808460</name>
</gene>
<feature type="compositionally biased region" description="Low complexity" evidence="1">
    <location>
        <begin position="340"/>
        <end position="349"/>
    </location>
</feature>